<dbReference type="OrthoDB" id="4151048at2759"/>
<keyword evidence="1" id="KW-0805">Transcription regulation</keyword>
<dbReference type="InterPro" id="IPR036864">
    <property type="entry name" value="Zn2-C6_fun-type_DNA-bd_sf"/>
</dbReference>
<evidence type="ECO:0000313" key="7">
    <source>
        <dbReference type="EMBL" id="CEJ56846.1"/>
    </source>
</evidence>
<feature type="compositionally biased region" description="Polar residues" evidence="5">
    <location>
        <begin position="167"/>
        <end position="181"/>
    </location>
</feature>
<name>A0A0F7TLS6_PENBI</name>
<dbReference type="EMBL" id="CDHK01000005">
    <property type="protein sequence ID" value="CEJ56846.1"/>
    <property type="molecule type" value="Genomic_DNA"/>
</dbReference>
<accession>A0A0F7TLS6</accession>
<keyword evidence="8" id="KW-1185">Reference proteome</keyword>
<dbReference type="InterPro" id="IPR001138">
    <property type="entry name" value="Zn2Cys6_DnaBD"/>
</dbReference>
<dbReference type="SMART" id="SM00066">
    <property type="entry name" value="GAL4"/>
    <property type="match status" value="1"/>
</dbReference>
<dbReference type="PROSITE" id="PS00463">
    <property type="entry name" value="ZN2_CY6_FUNGAL_1"/>
    <property type="match status" value="1"/>
</dbReference>
<keyword evidence="2" id="KW-0238">DNA-binding</keyword>
<evidence type="ECO:0000256" key="1">
    <source>
        <dbReference type="ARBA" id="ARBA00023015"/>
    </source>
</evidence>
<keyword evidence="4" id="KW-0539">Nucleus</keyword>
<reference evidence="8" key="1">
    <citation type="journal article" date="2015" name="Genome Announc.">
        <title>Draft genome sequence of the fungus Penicillium brasilianum MG11.</title>
        <authorList>
            <person name="Horn F."/>
            <person name="Linde J."/>
            <person name="Mattern D.J."/>
            <person name="Walther G."/>
            <person name="Guthke R."/>
            <person name="Brakhage A.A."/>
            <person name="Valiante V."/>
        </authorList>
    </citation>
    <scope>NUCLEOTIDE SEQUENCE [LARGE SCALE GENOMIC DNA]</scope>
    <source>
        <strain evidence="8">MG11</strain>
    </source>
</reference>
<organism evidence="7 8">
    <name type="scientific">Penicillium brasilianum</name>
    <dbReference type="NCBI Taxonomy" id="104259"/>
    <lineage>
        <taxon>Eukaryota</taxon>
        <taxon>Fungi</taxon>
        <taxon>Dikarya</taxon>
        <taxon>Ascomycota</taxon>
        <taxon>Pezizomycotina</taxon>
        <taxon>Eurotiomycetes</taxon>
        <taxon>Eurotiomycetidae</taxon>
        <taxon>Eurotiales</taxon>
        <taxon>Aspergillaceae</taxon>
        <taxon>Penicillium</taxon>
    </lineage>
</organism>
<evidence type="ECO:0000256" key="3">
    <source>
        <dbReference type="ARBA" id="ARBA00023163"/>
    </source>
</evidence>
<feature type="domain" description="Zn(2)-C6 fungal-type" evidence="6">
    <location>
        <begin position="25"/>
        <end position="54"/>
    </location>
</feature>
<keyword evidence="3" id="KW-0804">Transcription</keyword>
<dbReference type="PANTHER" id="PTHR47655">
    <property type="entry name" value="QUINIC ACID UTILIZATION ACTIVATOR"/>
    <property type="match status" value="1"/>
</dbReference>
<feature type="region of interest" description="Disordered" evidence="5">
    <location>
        <begin position="125"/>
        <end position="192"/>
    </location>
</feature>
<evidence type="ECO:0000256" key="2">
    <source>
        <dbReference type="ARBA" id="ARBA00023125"/>
    </source>
</evidence>
<dbReference type="GO" id="GO:0003677">
    <property type="term" value="F:DNA binding"/>
    <property type="evidence" value="ECO:0007669"/>
    <property type="project" value="UniProtKB-KW"/>
</dbReference>
<evidence type="ECO:0000256" key="5">
    <source>
        <dbReference type="SAM" id="MobiDB-lite"/>
    </source>
</evidence>
<dbReference type="AlphaFoldDB" id="A0A0F7TLS6"/>
<dbReference type="Proteomes" id="UP000042958">
    <property type="component" value="Unassembled WGS sequence"/>
</dbReference>
<dbReference type="GO" id="GO:0008270">
    <property type="term" value="F:zinc ion binding"/>
    <property type="evidence" value="ECO:0007669"/>
    <property type="project" value="InterPro"/>
</dbReference>
<sequence>MAARQSTPSSDHSHSDNVRKRVCKACDRCRLKKSKCDGSSPCSRCRADNAICVFGERKKAHDKVYPKGYVEMLEQQQAWLVHGLQELYRRSTEGEGWPGDLLVPEPNGHPLTHDLLTRLGALDHSKGERFEENPEVMQHDLWRNGMTRQDSTDGSTDSPHSPVARSRFSSDALSSHSQQTMPPTPPTYSPNSRAVPIQQQIKVEPHTTMSTAPTPQSQYALSMQGVVNPLALQGAPQWPGNNGGFNPFDEMDLMSSADYANFNFEEPIPSPMFHRQMPMNCVPSDYDDFKEFLNPNPTEITSI</sequence>
<dbReference type="Gene3D" id="4.10.240.10">
    <property type="entry name" value="Zn(2)-C6 fungal-type DNA-binding domain"/>
    <property type="match status" value="1"/>
</dbReference>
<dbReference type="STRING" id="104259.A0A0F7TLS6"/>
<evidence type="ECO:0000313" key="8">
    <source>
        <dbReference type="Proteomes" id="UP000042958"/>
    </source>
</evidence>
<evidence type="ECO:0000259" key="6">
    <source>
        <dbReference type="PROSITE" id="PS50048"/>
    </source>
</evidence>
<dbReference type="Pfam" id="PF00172">
    <property type="entry name" value="Zn_clus"/>
    <property type="match status" value="1"/>
</dbReference>
<dbReference type="GO" id="GO:0000981">
    <property type="term" value="F:DNA-binding transcription factor activity, RNA polymerase II-specific"/>
    <property type="evidence" value="ECO:0007669"/>
    <property type="project" value="InterPro"/>
</dbReference>
<proteinExistence type="predicted"/>
<dbReference type="PROSITE" id="PS50048">
    <property type="entry name" value="ZN2_CY6_FUNGAL_2"/>
    <property type="match status" value="1"/>
</dbReference>
<feature type="compositionally biased region" description="Basic and acidic residues" evidence="5">
    <location>
        <begin position="125"/>
        <end position="142"/>
    </location>
</feature>
<dbReference type="FunFam" id="4.10.240.10:FF:000013">
    <property type="entry name" value="C6 transcription factor, putative"/>
    <property type="match status" value="1"/>
</dbReference>
<protein>
    <recommendedName>
        <fullName evidence="6">Zn(2)-C6 fungal-type domain-containing protein</fullName>
    </recommendedName>
</protein>
<dbReference type="CDD" id="cd00067">
    <property type="entry name" value="GAL4"/>
    <property type="match status" value="1"/>
</dbReference>
<dbReference type="InterPro" id="IPR052783">
    <property type="entry name" value="Metabolic/Drug-Res_Regulator"/>
</dbReference>
<feature type="compositionally biased region" description="Polar residues" evidence="5">
    <location>
        <begin position="146"/>
        <end position="159"/>
    </location>
</feature>
<evidence type="ECO:0000256" key="4">
    <source>
        <dbReference type="ARBA" id="ARBA00023242"/>
    </source>
</evidence>
<gene>
    <name evidence="7" type="ORF">PMG11_05563</name>
</gene>
<dbReference type="SUPFAM" id="SSF57701">
    <property type="entry name" value="Zn2/Cys6 DNA-binding domain"/>
    <property type="match status" value="1"/>
</dbReference>
<dbReference type="PANTHER" id="PTHR47655:SF3">
    <property type="entry name" value="ZN(II)2CYS6 TRANSCRIPTION FACTOR (EUROFUNG)"/>
    <property type="match status" value="1"/>
</dbReference>